<gene>
    <name evidence="2" type="ORF">AVDCRST_MAG20-603</name>
</gene>
<evidence type="ECO:0000256" key="1">
    <source>
        <dbReference type="SAM" id="MobiDB-lite"/>
    </source>
</evidence>
<keyword evidence="2" id="KW-0378">Hydrolase</keyword>
<dbReference type="EMBL" id="CADCSY010000028">
    <property type="protein sequence ID" value="CAA9221502.1"/>
    <property type="molecule type" value="Genomic_DNA"/>
</dbReference>
<dbReference type="GO" id="GO:0004427">
    <property type="term" value="F:inorganic diphosphate phosphatase activity"/>
    <property type="evidence" value="ECO:0007669"/>
    <property type="project" value="UniProtKB-EC"/>
</dbReference>
<accession>A0A6J4HG86</accession>
<sequence>DRSHHRHRRRDPPWQPEQVRDGPRDRGDPPRPAPVLRHRVPGRLRLRARHPGRGRRPPRRPRPARGRDVPGLLGDGPPRRDAEDGGRRRPGREAAVRAGPRRPLGQRERHLRRAQAAARRDQALLRRLQDARAAQARDDRGLPRRRRGLARDRAEPGEVRAAL</sequence>
<protein>
    <submittedName>
        <fullName evidence="2">Inorganic pyrophosphatase</fullName>
        <ecNumber evidence="2">3.6.1.1</ecNumber>
    </submittedName>
</protein>
<name>A0A6J4HG86_9ACTN</name>
<feature type="compositionally biased region" description="Basic residues" evidence="1">
    <location>
        <begin position="36"/>
        <end position="64"/>
    </location>
</feature>
<evidence type="ECO:0000313" key="2">
    <source>
        <dbReference type="EMBL" id="CAA9221502.1"/>
    </source>
</evidence>
<dbReference type="EC" id="3.6.1.1" evidence="2"/>
<feature type="compositionally biased region" description="Basic and acidic residues" evidence="1">
    <location>
        <begin position="77"/>
        <end position="95"/>
    </location>
</feature>
<reference evidence="2" key="1">
    <citation type="submission" date="2020-02" db="EMBL/GenBank/DDBJ databases">
        <authorList>
            <person name="Meier V. D."/>
        </authorList>
    </citation>
    <scope>NUCLEOTIDE SEQUENCE</scope>
    <source>
        <strain evidence="2">AVDCRST_MAG20</strain>
    </source>
</reference>
<proteinExistence type="predicted"/>
<feature type="non-terminal residue" evidence="2">
    <location>
        <position position="1"/>
    </location>
</feature>
<feature type="non-terminal residue" evidence="2">
    <location>
        <position position="163"/>
    </location>
</feature>
<feature type="region of interest" description="Disordered" evidence="1">
    <location>
        <begin position="1"/>
        <end position="163"/>
    </location>
</feature>
<feature type="compositionally biased region" description="Basic and acidic residues" evidence="1">
    <location>
        <begin position="149"/>
        <end position="163"/>
    </location>
</feature>
<organism evidence="2">
    <name type="scientific">uncultured Acidimicrobiales bacterium</name>
    <dbReference type="NCBI Taxonomy" id="310071"/>
    <lineage>
        <taxon>Bacteria</taxon>
        <taxon>Bacillati</taxon>
        <taxon>Actinomycetota</taxon>
        <taxon>Acidimicrobiia</taxon>
        <taxon>Acidimicrobiales</taxon>
        <taxon>environmental samples</taxon>
    </lineage>
</organism>
<feature type="compositionally biased region" description="Basic residues" evidence="1">
    <location>
        <begin position="1"/>
        <end position="10"/>
    </location>
</feature>
<dbReference type="AlphaFoldDB" id="A0A6J4HG86"/>
<feature type="compositionally biased region" description="Basic and acidic residues" evidence="1">
    <location>
        <begin position="118"/>
        <end position="142"/>
    </location>
</feature>
<feature type="compositionally biased region" description="Basic and acidic residues" evidence="1">
    <location>
        <begin position="18"/>
        <end position="29"/>
    </location>
</feature>